<evidence type="ECO:0000313" key="1">
    <source>
        <dbReference type="EMBL" id="EME28663.1"/>
    </source>
</evidence>
<sequence>MQQQQVLPFNLEQAEHNIRNLAELIRGAESLLRTKIQQEGSTSLAVQQLQTSIVAAKEKYRQVLTMHSNIKKYVSTQEKRNSEKRSTLSKGELEKLSANVLSRKEYENRNYQGFEKYPTAFSSREKFALTKEQWNQYGLRAVVPCELDWKQFPPMLMGKVGEMLSFGIVLKETKTGFHFPYSVRIFGVDEHVVYWSWSKYHIFRLISERAQAALCYYMEKAMYSNQPIEKALDTLLLWIKSHDTWEDWKLRFDMARSSFLPPCVRSFQNPLKSSARYPQTCVYTKHRKLDSFIGTHS</sequence>
<proteinExistence type="predicted"/>
<dbReference type="Gramene" id="EME28663">
    <property type="protein sequence ID" value="EME28663"/>
    <property type="gene ID" value="Gasu_38710"/>
</dbReference>
<dbReference type="KEGG" id="gsl:Gasu_38710"/>
<dbReference type="OrthoDB" id="1868004at2759"/>
<dbReference type="AlphaFoldDB" id="M2XYD3"/>
<evidence type="ECO:0000313" key="2">
    <source>
        <dbReference type="Proteomes" id="UP000030680"/>
    </source>
</evidence>
<keyword evidence="2" id="KW-1185">Reference proteome</keyword>
<name>M2XYD3_GALSU</name>
<protein>
    <submittedName>
        <fullName evidence="1">Uncharacterized protein</fullName>
    </submittedName>
</protein>
<dbReference type="RefSeq" id="XP_005705183.1">
    <property type="nucleotide sequence ID" value="XM_005705126.1"/>
</dbReference>
<dbReference type="GeneID" id="17087518"/>
<dbReference type="EMBL" id="KB454517">
    <property type="protein sequence ID" value="EME28663.1"/>
    <property type="molecule type" value="Genomic_DNA"/>
</dbReference>
<gene>
    <name evidence="1" type="ORF">Gasu_38710</name>
</gene>
<reference evidence="2" key="1">
    <citation type="journal article" date="2013" name="Science">
        <title>Gene transfer from bacteria and archaea facilitated evolution of an extremophilic eukaryote.</title>
        <authorList>
            <person name="Schonknecht G."/>
            <person name="Chen W.H."/>
            <person name="Ternes C.M."/>
            <person name="Barbier G.G."/>
            <person name="Shrestha R.P."/>
            <person name="Stanke M."/>
            <person name="Brautigam A."/>
            <person name="Baker B.J."/>
            <person name="Banfield J.F."/>
            <person name="Garavito R.M."/>
            <person name="Carr K."/>
            <person name="Wilkerson C."/>
            <person name="Rensing S.A."/>
            <person name="Gagneul D."/>
            <person name="Dickenson N.E."/>
            <person name="Oesterhelt C."/>
            <person name="Lercher M.J."/>
            <person name="Weber A.P."/>
        </authorList>
    </citation>
    <scope>NUCLEOTIDE SEQUENCE [LARGE SCALE GENOMIC DNA]</scope>
    <source>
        <strain evidence="2">074W</strain>
    </source>
</reference>
<dbReference type="Proteomes" id="UP000030680">
    <property type="component" value="Unassembled WGS sequence"/>
</dbReference>
<organism evidence="1 2">
    <name type="scientific">Galdieria sulphuraria</name>
    <name type="common">Red alga</name>
    <dbReference type="NCBI Taxonomy" id="130081"/>
    <lineage>
        <taxon>Eukaryota</taxon>
        <taxon>Rhodophyta</taxon>
        <taxon>Bangiophyceae</taxon>
        <taxon>Galdieriales</taxon>
        <taxon>Galdieriaceae</taxon>
        <taxon>Galdieria</taxon>
    </lineage>
</organism>
<accession>M2XYD3</accession>